<organism evidence="1 2">
    <name type="scientific">Daphnia pulex</name>
    <name type="common">Water flea</name>
    <dbReference type="NCBI Taxonomy" id="6669"/>
    <lineage>
        <taxon>Eukaryota</taxon>
        <taxon>Metazoa</taxon>
        <taxon>Ecdysozoa</taxon>
        <taxon>Arthropoda</taxon>
        <taxon>Crustacea</taxon>
        <taxon>Branchiopoda</taxon>
        <taxon>Diplostraca</taxon>
        <taxon>Cladocera</taxon>
        <taxon>Anomopoda</taxon>
        <taxon>Daphniidae</taxon>
        <taxon>Daphnia</taxon>
    </lineage>
</organism>
<accession>E9HRQ4</accession>
<dbReference type="InParanoid" id="E9HRQ4"/>
<sequence>MTLPPRDNPKGLADEPVDGVGSLSLLRTSHVSFGSVVYTLCSDWMIPCKRSPLISPLRMTQVRPIATPSASLDFS</sequence>
<proteinExistence type="predicted"/>
<dbReference type="HOGENOM" id="CLU_2673596_0_0_1"/>
<dbReference type="Proteomes" id="UP000000305">
    <property type="component" value="Unassembled WGS sequence"/>
</dbReference>
<dbReference type="AlphaFoldDB" id="E9HRQ4"/>
<keyword evidence="2" id="KW-1185">Reference proteome</keyword>
<reference evidence="1 2" key="1">
    <citation type="journal article" date="2011" name="Science">
        <title>The ecoresponsive genome of Daphnia pulex.</title>
        <authorList>
            <person name="Colbourne J.K."/>
            <person name="Pfrender M.E."/>
            <person name="Gilbert D."/>
            <person name="Thomas W.K."/>
            <person name="Tucker A."/>
            <person name="Oakley T.H."/>
            <person name="Tokishita S."/>
            <person name="Aerts A."/>
            <person name="Arnold G.J."/>
            <person name="Basu M.K."/>
            <person name="Bauer D.J."/>
            <person name="Caceres C.E."/>
            <person name="Carmel L."/>
            <person name="Casola C."/>
            <person name="Choi J.H."/>
            <person name="Detter J.C."/>
            <person name="Dong Q."/>
            <person name="Dusheyko S."/>
            <person name="Eads B.D."/>
            <person name="Frohlich T."/>
            <person name="Geiler-Samerotte K.A."/>
            <person name="Gerlach D."/>
            <person name="Hatcher P."/>
            <person name="Jogdeo S."/>
            <person name="Krijgsveld J."/>
            <person name="Kriventseva E.V."/>
            <person name="Kultz D."/>
            <person name="Laforsch C."/>
            <person name="Lindquist E."/>
            <person name="Lopez J."/>
            <person name="Manak J.R."/>
            <person name="Muller J."/>
            <person name="Pangilinan J."/>
            <person name="Patwardhan R.P."/>
            <person name="Pitluck S."/>
            <person name="Pritham E.J."/>
            <person name="Rechtsteiner A."/>
            <person name="Rho M."/>
            <person name="Rogozin I.B."/>
            <person name="Sakarya O."/>
            <person name="Salamov A."/>
            <person name="Schaack S."/>
            <person name="Shapiro H."/>
            <person name="Shiga Y."/>
            <person name="Skalitzky C."/>
            <person name="Smith Z."/>
            <person name="Souvorov A."/>
            <person name="Sung W."/>
            <person name="Tang Z."/>
            <person name="Tsuchiya D."/>
            <person name="Tu H."/>
            <person name="Vos H."/>
            <person name="Wang M."/>
            <person name="Wolf Y.I."/>
            <person name="Yamagata H."/>
            <person name="Yamada T."/>
            <person name="Ye Y."/>
            <person name="Shaw J.R."/>
            <person name="Andrews J."/>
            <person name="Crease T.J."/>
            <person name="Tang H."/>
            <person name="Lucas S.M."/>
            <person name="Robertson H.M."/>
            <person name="Bork P."/>
            <person name="Koonin E.V."/>
            <person name="Zdobnov E.M."/>
            <person name="Grigoriev I.V."/>
            <person name="Lynch M."/>
            <person name="Boore J.L."/>
        </authorList>
    </citation>
    <scope>NUCLEOTIDE SEQUENCE [LARGE SCALE GENOMIC DNA]</scope>
</reference>
<name>E9HRQ4_DAPPU</name>
<dbReference type="EMBL" id="GL732740">
    <property type="protein sequence ID" value="EFX65546.1"/>
    <property type="molecule type" value="Genomic_DNA"/>
</dbReference>
<evidence type="ECO:0000313" key="2">
    <source>
        <dbReference type="Proteomes" id="UP000000305"/>
    </source>
</evidence>
<protein>
    <submittedName>
        <fullName evidence="1">Uncharacterized protein</fullName>
    </submittedName>
</protein>
<gene>
    <name evidence="1" type="ORF">DAPPUDRAFT_264504</name>
</gene>
<evidence type="ECO:0000313" key="1">
    <source>
        <dbReference type="EMBL" id="EFX65546.1"/>
    </source>
</evidence>
<dbReference type="KEGG" id="dpx:DAPPUDRAFT_264504"/>